<dbReference type="InterPro" id="IPR002347">
    <property type="entry name" value="SDR_fam"/>
</dbReference>
<dbReference type="AlphaFoldDB" id="A0A4R6KL70"/>
<keyword evidence="2" id="KW-0560">Oxidoreductase</keyword>
<dbReference type="CDD" id="cd05233">
    <property type="entry name" value="SDR_c"/>
    <property type="match status" value="1"/>
</dbReference>
<evidence type="ECO:0000256" key="1">
    <source>
        <dbReference type="ARBA" id="ARBA00006484"/>
    </source>
</evidence>
<dbReference type="Proteomes" id="UP000295388">
    <property type="component" value="Unassembled WGS sequence"/>
</dbReference>
<dbReference type="PANTHER" id="PTHR42760">
    <property type="entry name" value="SHORT-CHAIN DEHYDROGENASES/REDUCTASES FAMILY MEMBER"/>
    <property type="match status" value="1"/>
</dbReference>
<gene>
    <name evidence="3" type="ORF">EV643_10428</name>
</gene>
<dbReference type="PRINTS" id="PR00080">
    <property type="entry name" value="SDRFAMILY"/>
</dbReference>
<dbReference type="EMBL" id="SNWQ01000004">
    <property type="protein sequence ID" value="TDO50536.1"/>
    <property type="molecule type" value="Genomic_DNA"/>
</dbReference>
<evidence type="ECO:0000313" key="3">
    <source>
        <dbReference type="EMBL" id="TDO50536.1"/>
    </source>
</evidence>
<proteinExistence type="inferred from homology"/>
<dbReference type="InterPro" id="IPR036291">
    <property type="entry name" value="NAD(P)-bd_dom_sf"/>
</dbReference>
<name>A0A4R6KL70_9ACTN</name>
<dbReference type="PRINTS" id="PR00081">
    <property type="entry name" value="GDHRDH"/>
</dbReference>
<accession>A0A4R6KL70</accession>
<comment type="similarity">
    <text evidence="1">Belongs to the short-chain dehydrogenases/reductases (SDR) family.</text>
</comment>
<evidence type="ECO:0000256" key="2">
    <source>
        <dbReference type="ARBA" id="ARBA00023002"/>
    </source>
</evidence>
<dbReference type="Gene3D" id="3.40.50.720">
    <property type="entry name" value="NAD(P)-binding Rossmann-like Domain"/>
    <property type="match status" value="1"/>
</dbReference>
<comment type="caution">
    <text evidence="3">The sequence shown here is derived from an EMBL/GenBank/DDBJ whole genome shotgun (WGS) entry which is preliminary data.</text>
</comment>
<dbReference type="RefSeq" id="WP_133799744.1">
    <property type="nucleotide sequence ID" value="NZ_SNWQ01000004.1"/>
</dbReference>
<dbReference type="Pfam" id="PF13561">
    <property type="entry name" value="adh_short_C2"/>
    <property type="match status" value="1"/>
</dbReference>
<evidence type="ECO:0000313" key="4">
    <source>
        <dbReference type="Proteomes" id="UP000295388"/>
    </source>
</evidence>
<sequence>MPLTTETGARTVVVTGAARGLGLSYAERLARAGFRVALLDVDSEGATAAAERIRAADGAADAYGVDLTVPDEVKEVFDGLLATSGQIDCLINNVGRSVWGPMEDIAFDAWSAAIAVNLTSTWLCTQAVVPSMKRAGKGKIVNVSTTMVSLGHPTGAAPYVAAKAGIVGLTRTLARELGPFGITVNAVAPGLVPMDKAAVDPDRAAGIARMIDTVVGQQAIPRVEEPGDLAGVVEFLVSDAADFVTGQVLNVDGGWALN</sequence>
<dbReference type="SUPFAM" id="SSF51735">
    <property type="entry name" value="NAD(P)-binding Rossmann-fold domains"/>
    <property type="match status" value="1"/>
</dbReference>
<dbReference type="PANTHER" id="PTHR42760:SF133">
    <property type="entry name" value="3-OXOACYL-[ACYL-CARRIER-PROTEIN] REDUCTASE"/>
    <property type="match status" value="1"/>
</dbReference>
<protein>
    <submittedName>
        <fullName evidence="3">3-oxoacyl-[acyl-carrier protein] reductase</fullName>
    </submittedName>
</protein>
<reference evidence="3 4" key="1">
    <citation type="submission" date="2019-03" db="EMBL/GenBank/DDBJ databases">
        <title>Genomic Encyclopedia of Type Strains, Phase III (KMG-III): the genomes of soil and plant-associated and newly described type strains.</title>
        <authorList>
            <person name="Whitman W."/>
        </authorList>
    </citation>
    <scope>NUCLEOTIDE SEQUENCE [LARGE SCALE GENOMIC DNA]</scope>
    <source>
        <strain evidence="3 4">VKM Ac-2527</strain>
    </source>
</reference>
<dbReference type="GO" id="GO:0016616">
    <property type="term" value="F:oxidoreductase activity, acting on the CH-OH group of donors, NAD or NADP as acceptor"/>
    <property type="evidence" value="ECO:0007669"/>
    <property type="project" value="TreeGrafter"/>
</dbReference>
<dbReference type="OrthoDB" id="517007at2"/>
<organism evidence="3 4">
    <name type="scientific">Kribbella caucasensis</name>
    <dbReference type="NCBI Taxonomy" id="2512215"/>
    <lineage>
        <taxon>Bacteria</taxon>
        <taxon>Bacillati</taxon>
        <taxon>Actinomycetota</taxon>
        <taxon>Actinomycetes</taxon>
        <taxon>Propionibacteriales</taxon>
        <taxon>Kribbellaceae</taxon>
        <taxon>Kribbella</taxon>
    </lineage>
</organism>
<keyword evidence="4" id="KW-1185">Reference proteome</keyword>
<dbReference type="FunFam" id="3.40.50.720:FF:000173">
    <property type="entry name" value="3-oxoacyl-[acyl-carrier protein] reductase"/>
    <property type="match status" value="1"/>
</dbReference>